<organism evidence="2 3">
    <name type="scientific">Klenkia marina</name>
    <dbReference type="NCBI Taxonomy" id="1960309"/>
    <lineage>
        <taxon>Bacteria</taxon>
        <taxon>Bacillati</taxon>
        <taxon>Actinomycetota</taxon>
        <taxon>Actinomycetes</taxon>
        <taxon>Geodermatophilales</taxon>
        <taxon>Geodermatophilaceae</taxon>
        <taxon>Klenkia</taxon>
    </lineage>
</organism>
<proteinExistence type="predicted"/>
<keyword evidence="3" id="KW-1185">Reference proteome</keyword>
<feature type="signal peptide" evidence="1">
    <location>
        <begin position="1"/>
        <end position="22"/>
    </location>
</feature>
<dbReference type="PROSITE" id="PS51257">
    <property type="entry name" value="PROKAR_LIPOPROTEIN"/>
    <property type="match status" value="1"/>
</dbReference>
<dbReference type="RefSeq" id="WP_092802065.1">
    <property type="nucleotide sequence ID" value="NZ_FMUH01000002.1"/>
</dbReference>
<protein>
    <submittedName>
        <fullName evidence="2">Uncharacterized protein</fullName>
    </submittedName>
</protein>
<dbReference type="AlphaFoldDB" id="A0A1G4XWU3"/>
<dbReference type="STRING" id="1960309.SAMN03159343_1642"/>
<dbReference type="Proteomes" id="UP000198981">
    <property type="component" value="Unassembled WGS sequence"/>
</dbReference>
<sequence length="147" mass="14664">MRPRPGLAVLPLAAVLALGACGGSTDEGSPTADDDVQTFCSEVQQASTELASQLAGATPEQLPTLLQQAGATLGELDPPAELVDDVAQVRATYQQLVDAVAGLDLSTPEGQQAFSDAAGTVGLGSTPAELAIDDWTTANCGGAAPSS</sequence>
<dbReference type="EMBL" id="FMUH01000002">
    <property type="protein sequence ID" value="SCX45662.1"/>
    <property type="molecule type" value="Genomic_DNA"/>
</dbReference>
<feature type="chain" id="PRO_5038785277" evidence="1">
    <location>
        <begin position="23"/>
        <end position="147"/>
    </location>
</feature>
<evidence type="ECO:0000313" key="2">
    <source>
        <dbReference type="EMBL" id="SCX45662.1"/>
    </source>
</evidence>
<evidence type="ECO:0000256" key="1">
    <source>
        <dbReference type="SAM" id="SignalP"/>
    </source>
</evidence>
<reference evidence="3" key="1">
    <citation type="submission" date="2016-10" db="EMBL/GenBank/DDBJ databases">
        <authorList>
            <person name="Varghese N."/>
            <person name="Submissions S."/>
        </authorList>
    </citation>
    <scope>NUCLEOTIDE SEQUENCE [LARGE SCALE GENOMIC DNA]</scope>
    <source>
        <strain evidence="3">DSM 45722</strain>
    </source>
</reference>
<name>A0A1G4XWU3_9ACTN</name>
<dbReference type="OrthoDB" id="5194842at2"/>
<gene>
    <name evidence="2" type="ORF">SAMN03159343_1642</name>
</gene>
<keyword evidence="1" id="KW-0732">Signal</keyword>
<evidence type="ECO:0000313" key="3">
    <source>
        <dbReference type="Proteomes" id="UP000198981"/>
    </source>
</evidence>
<accession>A0A1G4XWU3</accession>